<dbReference type="GO" id="GO:0004359">
    <property type="term" value="F:glutaminase activity"/>
    <property type="evidence" value="ECO:0007669"/>
    <property type="project" value="InterPro"/>
</dbReference>
<gene>
    <name evidence="8" type="primary">nadE</name>
    <name evidence="12" type="ORF">ENP88_05410</name>
</gene>
<dbReference type="InterPro" id="IPR022926">
    <property type="entry name" value="NH(3)-dep_NAD(+)_synth"/>
</dbReference>
<dbReference type="EMBL" id="DSLA01000084">
    <property type="protein sequence ID" value="HEH35576.1"/>
    <property type="molecule type" value="Genomic_DNA"/>
</dbReference>
<protein>
    <recommendedName>
        <fullName evidence="8 10">NH(3)-dependent NAD(+) synthetase</fullName>
        <ecNumber evidence="8 10">6.3.1.5</ecNumber>
    </recommendedName>
</protein>
<dbReference type="AlphaFoldDB" id="A0A7J2TK45"/>
<keyword evidence="3 8" id="KW-0479">Metal-binding</keyword>
<evidence type="ECO:0000256" key="10">
    <source>
        <dbReference type="RuleBase" id="RU003812"/>
    </source>
</evidence>
<organism evidence="12">
    <name type="scientific">Archaeoglobus fulgidus</name>
    <dbReference type="NCBI Taxonomy" id="2234"/>
    <lineage>
        <taxon>Archaea</taxon>
        <taxon>Methanobacteriati</taxon>
        <taxon>Methanobacteriota</taxon>
        <taxon>Archaeoglobi</taxon>
        <taxon>Archaeoglobales</taxon>
        <taxon>Archaeoglobaceae</taxon>
        <taxon>Archaeoglobus</taxon>
    </lineage>
</organism>
<dbReference type="NCBIfam" id="TIGR00552">
    <property type="entry name" value="nadE"/>
    <property type="match status" value="1"/>
</dbReference>
<dbReference type="FunFam" id="3.40.50.620:FF:000106">
    <property type="entry name" value="Glutamine-dependent NAD(+) synthetase"/>
    <property type="match status" value="1"/>
</dbReference>
<sequence length="244" mass="27306">MEGRITSFIRDCVEKSNSKGVVLGLSGGVDSAVVAFLCVKALGKERVLANIMPEEGVTPKEDVEDALLVAKILGIEYNLIEISPIVSLFLNIIGKDRINKNSLINLKPRIRMAINYFFANALQRLVVGTGNKSEIMIGYFTKYGDGGVDLQPIGDLYKTEIFEFARYLGVPERIVKKRPTAGLYIGQTDEDEIGMSYAELDEILKKIELGIFENEERFKRVLELVRASEHKRAMPPIPRVRDLL</sequence>
<evidence type="ECO:0000256" key="4">
    <source>
        <dbReference type="ARBA" id="ARBA00022741"/>
    </source>
</evidence>
<dbReference type="Gene3D" id="3.40.50.620">
    <property type="entry name" value="HUPs"/>
    <property type="match status" value="1"/>
</dbReference>
<dbReference type="EC" id="6.3.1.5" evidence="8 10"/>
<proteinExistence type="inferred from homology"/>
<feature type="binding site" description="in other chain" evidence="8">
    <location>
        <position position="109"/>
    </location>
    <ligand>
        <name>deamido-NAD(+)</name>
        <dbReference type="ChEBI" id="CHEBI:58437"/>
        <note>ligand shared between two neighboring subunits</note>
    </ligand>
</feature>
<dbReference type="GO" id="GO:0003952">
    <property type="term" value="F:NAD+ synthase (glutamine-hydrolyzing) activity"/>
    <property type="evidence" value="ECO:0007669"/>
    <property type="project" value="InterPro"/>
</dbReference>
<dbReference type="UniPathway" id="UPA00253">
    <property type="reaction ID" value="UER00333"/>
</dbReference>
<name>A0A7J2TK45_ARCFL</name>
<dbReference type="PANTHER" id="PTHR23090:SF9">
    <property type="entry name" value="GLUTAMINE-DEPENDENT NAD(+) SYNTHETASE"/>
    <property type="match status" value="1"/>
</dbReference>
<keyword evidence="6 8" id="KW-0460">Magnesium</keyword>
<comment type="pathway">
    <text evidence="8">Cofactor biosynthesis; NAD(+) biosynthesis; NAD(+) from deamido-NAD(+) (ammonia route): step 1/1.</text>
</comment>
<dbReference type="InterPro" id="IPR022310">
    <property type="entry name" value="NAD/GMP_synthase"/>
</dbReference>
<feature type="binding site" description="in other chain" evidence="8">
    <location>
        <position position="142"/>
    </location>
    <ligand>
        <name>deamido-NAD(+)</name>
        <dbReference type="ChEBI" id="CHEBI:58437"/>
        <note>ligand shared between two neighboring subunits</note>
    </ligand>
</feature>
<evidence type="ECO:0000256" key="5">
    <source>
        <dbReference type="ARBA" id="ARBA00022840"/>
    </source>
</evidence>
<dbReference type="GO" id="GO:0005524">
    <property type="term" value="F:ATP binding"/>
    <property type="evidence" value="ECO:0007669"/>
    <property type="project" value="UniProtKB-UniRule"/>
</dbReference>
<feature type="binding site" evidence="8">
    <location>
        <position position="129"/>
    </location>
    <ligand>
        <name>ATP</name>
        <dbReference type="ChEBI" id="CHEBI:30616"/>
    </ligand>
</feature>
<evidence type="ECO:0000256" key="7">
    <source>
        <dbReference type="ARBA" id="ARBA00023027"/>
    </source>
</evidence>
<evidence type="ECO:0000313" key="12">
    <source>
        <dbReference type="EMBL" id="HEH35576.1"/>
    </source>
</evidence>
<evidence type="ECO:0000256" key="1">
    <source>
        <dbReference type="ARBA" id="ARBA00005859"/>
    </source>
</evidence>
<evidence type="ECO:0000256" key="3">
    <source>
        <dbReference type="ARBA" id="ARBA00022723"/>
    </source>
</evidence>
<evidence type="ECO:0000256" key="9">
    <source>
        <dbReference type="RuleBase" id="RU003811"/>
    </source>
</evidence>
<evidence type="ECO:0000256" key="6">
    <source>
        <dbReference type="ARBA" id="ARBA00022842"/>
    </source>
</evidence>
<evidence type="ECO:0000256" key="8">
    <source>
        <dbReference type="HAMAP-Rule" id="MF_00193"/>
    </source>
</evidence>
<feature type="binding site" evidence="8">
    <location>
        <position position="149"/>
    </location>
    <ligand>
        <name>deamido-NAD(+)</name>
        <dbReference type="ChEBI" id="CHEBI:58437"/>
        <note>ligand shared between two neighboring subunits</note>
    </ligand>
</feature>
<feature type="domain" description="NAD/GMP synthase" evidence="11">
    <location>
        <begin position="4"/>
        <end position="235"/>
    </location>
</feature>
<comment type="similarity">
    <text evidence="1 8 9">Belongs to the NAD synthetase family.</text>
</comment>
<feature type="binding site" evidence="8">
    <location>
        <position position="158"/>
    </location>
    <ligand>
        <name>ATP</name>
        <dbReference type="ChEBI" id="CHEBI:30616"/>
    </ligand>
</feature>
<reference evidence="12" key="1">
    <citation type="journal article" date="2020" name="mSystems">
        <title>Genome- and Community-Level Interaction Insights into Carbon Utilization and Element Cycling Functions of Hydrothermarchaeota in Hydrothermal Sediment.</title>
        <authorList>
            <person name="Zhou Z."/>
            <person name="Liu Y."/>
            <person name="Xu W."/>
            <person name="Pan J."/>
            <person name="Luo Z.H."/>
            <person name="Li M."/>
        </authorList>
    </citation>
    <scope>NUCLEOTIDE SEQUENCE [LARGE SCALE GENOMIC DNA]</scope>
    <source>
        <strain evidence="12">SpSt-26</strain>
    </source>
</reference>
<dbReference type="CDD" id="cd00553">
    <property type="entry name" value="NAD_synthase"/>
    <property type="match status" value="1"/>
</dbReference>
<feature type="binding site" evidence="8">
    <location>
        <position position="180"/>
    </location>
    <ligand>
        <name>ATP</name>
        <dbReference type="ChEBI" id="CHEBI:30616"/>
    </ligand>
</feature>
<dbReference type="GO" id="GO:0009435">
    <property type="term" value="P:NAD+ biosynthetic process"/>
    <property type="evidence" value="ECO:0007669"/>
    <property type="project" value="UniProtKB-UniRule"/>
</dbReference>
<comment type="function">
    <text evidence="8">Catalyzes the ATP-dependent amidation of deamido-NAD to form NAD. Uses ammonia as a nitrogen source.</text>
</comment>
<comment type="catalytic activity">
    <reaction evidence="8 10">
        <text>deamido-NAD(+) + NH4(+) + ATP = AMP + diphosphate + NAD(+) + H(+)</text>
        <dbReference type="Rhea" id="RHEA:21188"/>
        <dbReference type="ChEBI" id="CHEBI:15378"/>
        <dbReference type="ChEBI" id="CHEBI:28938"/>
        <dbReference type="ChEBI" id="CHEBI:30616"/>
        <dbReference type="ChEBI" id="CHEBI:33019"/>
        <dbReference type="ChEBI" id="CHEBI:57540"/>
        <dbReference type="ChEBI" id="CHEBI:58437"/>
        <dbReference type="ChEBI" id="CHEBI:456215"/>
        <dbReference type="EC" id="6.3.1.5"/>
    </reaction>
</comment>
<dbReference type="InterPro" id="IPR014729">
    <property type="entry name" value="Rossmann-like_a/b/a_fold"/>
</dbReference>
<dbReference type="Pfam" id="PF02540">
    <property type="entry name" value="NAD_synthase"/>
    <property type="match status" value="1"/>
</dbReference>
<dbReference type="HAMAP" id="MF_00193">
    <property type="entry name" value="NadE_ammonia_dep"/>
    <property type="match status" value="1"/>
</dbReference>
<dbReference type="SUPFAM" id="SSF52402">
    <property type="entry name" value="Adenine nucleotide alpha hydrolases-like"/>
    <property type="match status" value="1"/>
</dbReference>
<accession>A0A7J2TK45</accession>
<comment type="caution">
    <text evidence="12">The sequence shown here is derived from an EMBL/GenBank/DDBJ whole genome shotgun (WGS) entry which is preliminary data.</text>
</comment>
<comment type="subunit">
    <text evidence="8">Homodimer.</text>
</comment>
<keyword evidence="7 8" id="KW-0520">NAD</keyword>
<dbReference type="GO" id="GO:0005737">
    <property type="term" value="C:cytoplasm"/>
    <property type="evidence" value="ECO:0007669"/>
    <property type="project" value="InterPro"/>
</dbReference>
<feature type="binding site" description="in other chain" evidence="8">
    <location>
        <begin position="230"/>
        <end position="231"/>
    </location>
    <ligand>
        <name>deamido-NAD(+)</name>
        <dbReference type="ChEBI" id="CHEBI:58437"/>
        <note>ligand shared between two neighboring subunits</note>
    </ligand>
</feature>
<dbReference type="GO" id="GO:0046872">
    <property type="term" value="F:metal ion binding"/>
    <property type="evidence" value="ECO:0007669"/>
    <property type="project" value="UniProtKB-KW"/>
</dbReference>
<feature type="binding site" evidence="8">
    <location>
        <position position="30"/>
    </location>
    <ligand>
        <name>Mg(2+)</name>
        <dbReference type="ChEBI" id="CHEBI:18420"/>
    </ligand>
</feature>
<feature type="binding site" evidence="8">
    <location>
        <position position="134"/>
    </location>
    <ligand>
        <name>Mg(2+)</name>
        <dbReference type="ChEBI" id="CHEBI:18420"/>
    </ligand>
</feature>
<keyword evidence="2 8" id="KW-0436">Ligase</keyword>
<keyword evidence="4 8" id="KW-0547">Nucleotide-binding</keyword>
<feature type="binding site" evidence="8">
    <location>
        <begin position="24"/>
        <end position="31"/>
    </location>
    <ligand>
        <name>ATP</name>
        <dbReference type="ChEBI" id="CHEBI:30616"/>
    </ligand>
</feature>
<keyword evidence="5 8" id="KW-0067">ATP-binding</keyword>
<evidence type="ECO:0000259" key="11">
    <source>
        <dbReference type="Pfam" id="PF02540"/>
    </source>
</evidence>
<dbReference type="GO" id="GO:0008795">
    <property type="term" value="F:NAD+ synthase activity"/>
    <property type="evidence" value="ECO:0007669"/>
    <property type="project" value="UniProtKB-UniRule"/>
</dbReference>
<dbReference type="PANTHER" id="PTHR23090">
    <property type="entry name" value="NH 3 /GLUTAMINE-DEPENDENT NAD + SYNTHETASE"/>
    <property type="match status" value="1"/>
</dbReference>
<evidence type="ECO:0000256" key="2">
    <source>
        <dbReference type="ARBA" id="ARBA00022598"/>
    </source>
</evidence>
<dbReference type="InterPro" id="IPR003694">
    <property type="entry name" value="NAD_synthase"/>
</dbReference>
<dbReference type="NCBIfam" id="NF010587">
    <property type="entry name" value="PRK13980.1"/>
    <property type="match status" value="1"/>
</dbReference>